<dbReference type="PANTHER" id="PTHR43900">
    <property type="entry name" value="GLUTATHIONE S-TRANSFERASE RHO"/>
    <property type="match status" value="1"/>
</dbReference>
<dbReference type="Gene3D" id="1.20.1050.10">
    <property type="match status" value="1"/>
</dbReference>
<dbReference type="VEuPathDB" id="FungiDB:CIMG_00124"/>
<accession>A0A0E1RY08</accession>
<dbReference type="AlphaFoldDB" id="A0A0E1RY08"/>
<gene>
    <name evidence="7" type="ORF">CIMG_00124</name>
</gene>
<comment type="similarity">
    <text evidence="1">Belongs to the GST superfamily. Phi family.</text>
</comment>
<dbReference type="FunCoup" id="A0A0E1RY08">
    <property type="interactions" value="514"/>
</dbReference>
<evidence type="ECO:0000256" key="4">
    <source>
        <dbReference type="ARBA" id="ARBA00047960"/>
    </source>
</evidence>
<dbReference type="PROSITE" id="PS50405">
    <property type="entry name" value="GST_CTER"/>
    <property type="match status" value="1"/>
</dbReference>
<dbReference type="InterPro" id="IPR040079">
    <property type="entry name" value="Glutathione_S-Trfase"/>
</dbReference>
<protein>
    <recommendedName>
        <fullName evidence="2">glutathione transferase</fullName>
        <ecNumber evidence="2">2.5.1.18</ecNumber>
    </recommendedName>
</protein>
<feature type="domain" description="GST N-terminal" evidence="5">
    <location>
        <begin position="1"/>
        <end position="82"/>
    </location>
</feature>
<dbReference type="FunFam" id="3.40.30.10:FF:000016">
    <property type="entry name" value="Glutathione S-transferase F2"/>
    <property type="match status" value="1"/>
</dbReference>
<dbReference type="InterPro" id="IPR004045">
    <property type="entry name" value="Glutathione_S-Trfase_N"/>
</dbReference>
<dbReference type="GeneID" id="4566247"/>
<dbReference type="PANTHER" id="PTHR43900:SF3">
    <property type="entry name" value="GLUTATHIONE S-TRANSFERASE RHO"/>
    <property type="match status" value="1"/>
</dbReference>
<keyword evidence="8" id="KW-1185">Reference proteome</keyword>
<dbReference type="RefSeq" id="XP_001246353.1">
    <property type="nucleotide sequence ID" value="XM_001246352.2"/>
</dbReference>
<sequence length="214" mass="23889">MVLKLHGSPVSTCTKRVAMVLHEKNVPFEFHPVDLAKGEQKAPEFISRQPFGQVPYIDDDGFILYESRAISEYIATKYADQGTPLVPKDIKDYALFRQGASIETSHFDPHASKLAYERFIKPIYGLQTSEEAAKQAEDLLNAKLDVYEQILSKQKYISGNALTLADLFHLPYGALLALCKCDAIEKRPAVAKWFNELVSRPSWQAVQGGVKGTA</sequence>
<organism evidence="7 8">
    <name type="scientific">Coccidioides immitis (strain RS)</name>
    <name type="common">Valley fever fungus</name>
    <dbReference type="NCBI Taxonomy" id="246410"/>
    <lineage>
        <taxon>Eukaryota</taxon>
        <taxon>Fungi</taxon>
        <taxon>Dikarya</taxon>
        <taxon>Ascomycota</taxon>
        <taxon>Pezizomycotina</taxon>
        <taxon>Eurotiomycetes</taxon>
        <taxon>Eurotiomycetidae</taxon>
        <taxon>Onygenales</taxon>
        <taxon>Onygenaceae</taxon>
        <taxon>Coccidioides</taxon>
    </lineage>
</organism>
<feature type="domain" description="GST C-terminal" evidence="6">
    <location>
        <begin position="89"/>
        <end position="214"/>
    </location>
</feature>
<dbReference type="InterPro" id="IPR036249">
    <property type="entry name" value="Thioredoxin-like_sf"/>
</dbReference>
<dbReference type="GO" id="GO:0006749">
    <property type="term" value="P:glutathione metabolic process"/>
    <property type="evidence" value="ECO:0007669"/>
    <property type="project" value="TreeGrafter"/>
</dbReference>
<dbReference type="STRING" id="246410.A0A0E1RY08"/>
<dbReference type="SFLD" id="SFLDG00358">
    <property type="entry name" value="Main_(cytGST)"/>
    <property type="match status" value="1"/>
</dbReference>
<name>A0A0E1RY08_COCIM</name>
<dbReference type="GO" id="GO:0043295">
    <property type="term" value="F:glutathione binding"/>
    <property type="evidence" value="ECO:0007669"/>
    <property type="project" value="TreeGrafter"/>
</dbReference>
<dbReference type="SUPFAM" id="SSF52833">
    <property type="entry name" value="Thioredoxin-like"/>
    <property type="match status" value="1"/>
</dbReference>
<evidence type="ECO:0000259" key="5">
    <source>
        <dbReference type="PROSITE" id="PS50404"/>
    </source>
</evidence>
<dbReference type="InParanoid" id="A0A0E1RY08"/>
<dbReference type="EMBL" id="GG704911">
    <property type="protein sequence ID" value="EAS34770.1"/>
    <property type="molecule type" value="Genomic_DNA"/>
</dbReference>
<dbReference type="FunFam" id="1.20.1050.10:FF:000004">
    <property type="entry name" value="Glutathione S-transferase F2"/>
    <property type="match status" value="1"/>
</dbReference>
<dbReference type="PROSITE" id="PS50404">
    <property type="entry name" value="GST_NTER"/>
    <property type="match status" value="1"/>
</dbReference>
<dbReference type="InterPro" id="IPR004046">
    <property type="entry name" value="GST_C"/>
</dbReference>
<dbReference type="Pfam" id="PF00043">
    <property type="entry name" value="GST_C"/>
    <property type="match status" value="1"/>
</dbReference>
<dbReference type="Proteomes" id="UP000001261">
    <property type="component" value="Unassembled WGS sequence"/>
</dbReference>
<evidence type="ECO:0000256" key="2">
    <source>
        <dbReference type="ARBA" id="ARBA00012452"/>
    </source>
</evidence>
<dbReference type="EC" id="2.5.1.18" evidence="2"/>
<dbReference type="KEGG" id="cim:CIMG_00124"/>
<dbReference type="Gene3D" id="3.40.30.10">
    <property type="entry name" value="Glutaredoxin"/>
    <property type="match status" value="1"/>
</dbReference>
<dbReference type="GO" id="GO:0005737">
    <property type="term" value="C:cytoplasm"/>
    <property type="evidence" value="ECO:0007669"/>
    <property type="project" value="TreeGrafter"/>
</dbReference>
<dbReference type="Pfam" id="PF02798">
    <property type="entry name" value="GST_N"/>
    <property type="match status" value="1"/>
</dbReference>
<dbReference type="GO" id="GO:0004364">
    <property type="term" value="F:glutathione transferase activity"/>
    <property type="evidence" value="ECO:0007669"/>
    <property type="project" value="UniProtKB-EC"/>
</dbReference>
<dbReference type="InterPro" id="IPR036282">
    <property type="entry name" value="Glutathione-S-Trfase_C_sf"/>
</dbReference>
<proteinExistence type="inferred from homology"/>
<dbReference type="OrthoDB" id="249703at2759"/>
<dbReference type="SFLD" id="SFLDG01154">
    <property type="entry name" value="Main.5:_Phi-like"/>
    <property type="match status" value="1"/>
</dbReference>
<evidence type="ECO:0000256" key="1">
    <source>
        <dbReference type="ARBA" id="ARBA00010128"/>
    </source>
</evidence>
<evidence type="ECO:0000313" key="8">
    <source>
        <dbReference type="Proteomes" id="UP000001261"/>
    </source>
</evidence>
<dbReference type="InterPro" id="IPR010987">
    <property type="entry name" value="Glutathione-S-Trfase_C-like"/>
</dbReference>
<evidence type="ECO:0000313" key="7">
    <source>
        <dbReference type="EMBL" id="EAS34770.1"/>
    </source>
</evidence>
<evidence type="ECO:0000259" key="6">
    <source>
        <dbReference type="PROSITE" id="PS50405"/>
    </source>
</evidence>
<dbReference type="OMA" id="QKVVWCA"/>
<dbReference type="SUPFAM" id="SSF47616">
    <property type="entry name" value="GST C-terminal domain-like"/>
    <property type="match status" value="1"/>
</dbReference>
<reference evidence="8" key="1">
    <citation type="journal article" date="2009" name="Genome Res.">
        <title>Comparative genomic analyses of the human fungal pathogens Coccidioides and their relatives.</title>
        <authorList>
            <person name="Sharpton T.J."/>
            <person name="Stajich J.E."/>
            <person name="Rounsley S.D."/>
            <person name="Gardner M.J."/>
            <person name="Wortman J.R."/>
            <person name="Jordar V.S."/>
            <person name="Maiti R."/>
            <person name="Kodira C.D."/>
            <person name="Neafsey D.E."/>
            <person name="Zeng Q."/>
            <person name="Hung C.-Y."/>
            <person name="McMahan C."/>
            <person name="Muszewska A."/>
            <person name="Grynberg M."/>
            <person name="Mandel M.A."/>
            <person name="Kellner E.M."/>
            <person name="Barker B.M."/>
            <person name="Galgiani J.N."/>
            <person name="Orbach M.J."/>
            <person name="Kirkland T.N."/>
            <person name="Cole G.T."/>
            <person name="Henn M.R."/>
            <person name="Birren B.W."/>
            <person name="Taylor J.W."/>
        </authorList>
    </citation>
    <scope>NUCLEOTIDE SEQUENCE [LARGE SCALE GENOMIC DNA]</scope>
    <source>
        <strain evidence="8">RS</strain>
    </source>
</reference>
<reference evidence="8" key="2">
    <citation type="journal article" date="2010" name="Genome Res.">
        <title>Population genomic sequencing of Coccidioides fungi reveals recent hybridization and transposon control.</title>
        <authorList>
            <person name="Neafsey D.E."/>
            <person name="Barker B.M."/>
            <person name="Sharpton T.J."/>
            <person name="Stajich J.E."/>
            <person name="Park D.J."/>
            <person name="Whiston E."/>
            <person name="Hung C.-Y."/>
            <person name="McMahan C."/>
            <person name="White J."/>
            <person name="Sykes S."/>
            <person name="Heiman D."/>
            <person name="Young S."/>
            <person name="Zeng Q."/>
            <person name="Abouelleil A."/>
            <person name="Aftuck L."/>
            <person name="Bessette D."/>
            <person name="Brown A."/>
            <person name="FitzGerald M."/>
            <person name="Lui A."/>
            <person name="Macdonald J.P."/>
            <person name="Priest M."/>
            <person name="Orbach M.J."/>
            <person name="Galgiani J.N."/>
            <person name="Kirkland T.N."/>
            <person name="Cole G.T."/>
            <person name="Birren B.W."/>
            <person name="Henn M.R."/>
            <person name="Taylor J.W."/>
            <person name="Rounsley S.D."/>
        </authorList>
    </citation>
    <scope>GENOME REANNOTATION</scope>
    <source>
        <strain evidence="8">RS</strain>
    </source>
</reference>
<dbReference type="GO" id="GO:0009636">
    <property type="term" value="P:response to toxic substance"/>
    <property type="evidence" value="ECO:0007669"/>
    <property type="project" value="UniProtKB-ARBA"/>
</dbReference>
<dbReference type="CDD" id="cd03053">
    <property type="entry name" value="GST_N_Phi"/>
    <property type="match status" value="1"/>
</dbReference>
<keyword evidence="3" id="KW-0808">Transferase</keyword>
<comment type="catalytic activity">
    <reaction evidence="4">
        <text>RX + glutathione = an S-substituted glutathione + a halide anion + H(+)</text>
        <dbReference type="Rhea" id="RHEA:16437"/>
        <dbReference type="ChEBI" id="CHEBI:15378"/>
        <dbReference type="ChEBI" id="CHEBI:16042"/>
        <dbReference type="ChEBI" id="CHEBI:17792"/>
        <dbReference type="ChEBI" id="CHEBI:57925"/>
        <dbReference type="ChEBI" id="CHEBI:90779"/>
        <dbReference type="EC" id="2.5.1.18"/>
    </reaction>
</comment>
<evidence type="ECO:0000256" key="3">
    <source>
        <dbReference type="ARBA" id="ARBA00022679"/>
    </source>
</evidence>
<dbReference type="SFLD" id="SFLDS00019">
    <property type="entry name" value="Glutathione_Transferase_(cytos"/>
    <property type="match status" value="1"/>
</dbReference>